<protein>
    <submittedName>
        <fullName evidence="2">Nucleoprotein</fullName>
    </submittedName>
</protein>
<evidence type="ECO:0000256" key="1">
    <source>
        <dbReference type="SAM" id="MobiDB-lite"/>
    </source>
</evidence>
<sequence length="735" mass="82286">MSYAAMRQNRLKKSASMRGATFGALLAQDEAFSLNEFKPTLPYAMADTFLGQPGFLRVWTTIRARESLAQLITASKTSSNPRFDKYKSAILWGELTASWLCQSTSVLKVQEARNALVELMKDNPPKAQNLISVFKFVLATTIKHANDLSVDKEEVQPYWTEDITSDTVAGMKFWFYKLAGHALPWDKLVDVTENLLNFLNEMCTPNSNRPAITEMPVVLLQGWEQEWRTLTIDEYLAFYEALGESNYKSANDVLLAAYTVSIISLAKGETISSTWLTRRLNKLLADLHQFELQDVDVEQINKYHRLTVTGDVTLRDIYIYLMTAYNSMAHTDLECLTWIIEQSSMSQLTHMTAFARYINDASFKPLGYLLRIVGKQYVKTYCIAALMAINSPYNGLKSVDFPAKMYADLANIGVYGLLALGNKSMEEYKGKFVEGGQLAKHTIISIVGRFLAREEEYLHEELKVHEELSNEDPTYNYQKHGTKYFRVPKVVEGEATAQTAEQARYYEEVQREFWPASAQSLPTGSKMISNRDLSNKLDAVYASQPGYKEMTTIINAVNIAGIQKDFDPFTNDKTLKGLYVPIDAEIIEAFQYFVGDVTPYYTNPTSIVGGDVIIDELTHIPNAKPANFPRATGAPADAPADDPQDPPPTSSRPRRGGPIAQAIQHVRGGPSSAPAPQNSAQPRPSWHEESIAEEPSEQVLPGSAVLPELSHHSQLTQDMSYEGSEQQEDQSEGEE</sequence>
<keyword evidence="3" id="KW-1185">Reference proteome</keyword>
<evidence type="ECO:0000313" key="3">
    <source>
        <dbReference type="Proteomes" id="UP001161524"/>
    </source>
</evidence>
<dbReference type="Proteomes" id="UP001161524">
    <property type="component" value="Segment"/>
</dbReference>
<dbReference type="GeneID" id="80541059"/>
<accession>A0AAV2YEB2</accession>
<organism evidence="2 3">
    <name type="scientific">Rhagovelia obesa mononega-like virus</name>
    <dbReference type="NCBI Taxonomy" id="2879399"/>
    <lineage>
        <taxon>Viruses</taxon>
        <taxon>Riboviria</taxon>
        <taxon>Orthornavirae</taxon>
        <taxon>Negarnaviricota</taxon>
        <taxon>Haploviricotina</taxon>
        <taxon>Monjiviricetes</taxon>
        <taxon>Jingchuvirales</taxon>
        <taxon>Aliusviridae</taxon>
        <taxon>Ollusvirus</taxon>
        <taxon>Ollusvirus rhagoveliae</taxon>
    </lineage>
</organism>
<feature type="compositionally biased region" description="Acidic residues" evidence="1">
    <location>
        <begin position="725"/>
        <end position="735"/>
    </location>
</feature>
<reference evidence="2" key="2">
    <citation type="submission" date="2021-09" db="EMBL/GenBank/DDBJ databases">
        <authorList>
            <person name="Wu H."/>
            <person name="Pang R."/>
            <person name="Cheng T."/>
            <person name="Xue L."/>
            <person name="Zeng H."/>
            <person name="Lei T."/>
            <person name="Chen M."/>
            <person name="Wu S."/>
            <person name="Ding Y."/>
            <person name="Zhang J."/>
            <person name="Shi M."/>
            <person name="Wu Q."/>
        </authorList>
    </citation>
    <scope>NUCLEOTIDE SEQUENCE</scope>
    <source>
        <strain evidence="2">2013</strain>
    </source>
</reference>
<dbReference type="KEGG" id="vg:80541059"/>
<proteinExistence type="predicted"/>
<dbReference type="RefSeq" id="YP_010802326.1">
    <property type="nucleotide sequence ID" value="NC_076986.1"/>
</dbReference>
<feature type="region of interest" description="Disordered" evidence="1">
    <location>
        <begin position="624"/>
        <end position="735"/>
    </location>
</feature>
<feature type="compositionally biased region" description="Low complexity" evidence="1">
    <location>
        <begin position="629"/>
        <end position="638"/>
    </location>
</feature>
<dbReference type="EMBL" id="BK059311">
    <property type="protein sequence ID" value="DAZ89740.1"/>
    <property type="molecule type" value="Viral_cRNA"/>
</dbReference>
<name>A0AAV2YEB2_9VIRU</name>
<reference evidence="2" key="1">
    <citation type="journal article" date="2020" name="mSystems">
        <title>Abundant and Diverse RNA Viruses in Insects Revealed by RNA-Seq Analysis: Ecological and Evolutionary Implications.</title>
        <authorList>
            <person name="Wu H."/>
            <person name="Pang R."/>
            <person name="Cheng T."/>
            <person name="Xue L."/>
            <person name="Zeng H."/>
            <person name="Lei T."/>
            <person name="Chen M."/>
            <person name="Wu S."/>
            <person name="Ding Y."/>
            <person name="Zhang J."/>
            <person name="Shi M."/>
            <person name="Wu Q."/>
        </authorList>
    </citation>
    <scope>NUCLEOTIDE SEQUENCE</scope>
    <source>
        <strain evidence="2">2013</strain>
    </source>
</reference>
<evidence type="ECO:0000313" key="2">
    <source>
        <dbReference type="EMBL" id="DAZ89740.1"/>
    </source>
</evidence>